<reference evidence="7 8" key="1">
    <citation type="submission" date="2018-06" db="EMBL/GenBank/DDBJ databases">
        <authorList>
            <consortium name="Pathogen Informatics"/>
            <person name="Doyle S."/>
        </authorList>
    </citation>
    <scope>NUCLEOTIDE SEQUENCE [LARGE SCALE GENOMIC DNA]</scope>
    <source>
        <strain evidence="7 8">NCTC10786</strain>
    </source>
</reference>
<dbReference type="InterPro" id="IPR051174">
    <property type="entry name" value="Cytochrome_c-type_ET"/>
</dbReference>
<gene>
    <name evidence="7" type="primary">torY_2</name>
    <name evidence="7" type="ORF">NCTC10786_05403</name>
</gene>
<dbReference type="SUPFAM" id="SSF48695">
    <property type="entry name" value="Multiheme cytochromes"/>
    <property type="match status" value="2"/>
</dbReference>
<dbReference type="Proteomes" id="UP000251584">
    <property type="component" value="Unassembled WGS sequence"/>
</dbReference>
<dbReference type="PANTHER" id="PTHR30333:SF3">
    <property type="entry name" value="CYTOCHROME C-TYPE PROTEIN TORY"/>
    <property type="match status" value="1"/>
</dbReference>
<evidence type="ECO:0000259" key="6">
    <source>
        <dbReference type="Pfam" id="PF03264"/>
    </source>
</evidence>
<proteinExistence type="predicted"/>
<keyword evidence="2" id="KW-0349">Heme</keyword>
<dbReference type="InterPro" id="IPR036280">
    <property type="entry name" value="Multihaem_cyt_sf"/>
</dbReference>
<dbReference type="PANTHER" id="PTHR30333">
    <property type="entry name" value="CYTOCHROME C-TYPE PROTEIN"/>
    <property type="match status" value="1"/>
</dbReference>
<keyword evidence="1" id="KW-0813">Transport</keyword>
<dbReference type="GO" id="GO:0046872">
    <property type="term" value="F:metal ion binding"/>
    <property type="evidence" value="ECO:0007669"/>
    <property type="project" value="UniProtKB-KW"/>
</dbReference>
<keyword evidence="4" id="KW-0249">Electron transport</keyword>
<evidence type="ECO:0000256" key="4">
    <source>
        <dbReference type="ARBA" id="ARBA00022982"/>
    </source>
</evidence>
<dbReference type="GO" id="GO:0009055">
    <property type="term" value="F:electron transfer activity"/>
    <property type="evidence" value="ECO:0007669"/>
    <property type="project" value="TreeGrafter"/>
</dbReference>
<evidence type="ECO:0000256" key="3">
    <source>
        <dbReference type="ARBA" id="ARBA00022723"/>
    </source>
</evidence>
<dbReference type="Pfam" id="PF03264">
    <property type="entry name" value="Cytochrom_NNT"/>
    <property type="match status" value="1"/>
</dbReference>
<evidence type="ECO:0000313" key="8">
    <source>
        <dbReference type="Proteomes" id="UP000251584"/>
    </source>
</evidence>
<dbReference type="EMBL" id="UAVY01000009">
    <property type="protein sequence ID" value="SQB40304.1"/>
    <property type="molecule type" value="Genomic_DNA"/>
</dbReference>
<dbReference type="GO" id="GO:0009061">
    <property type="term" value="P:anaerobic respiration"/>
    <property type="evidence" value="ECO:0007669"/>
    <property type="project" value="TreeGrafter"/>
</dbReference>
<feature type="domain" description="NapC/NirT cytochrome c N-terminal" evidence="6">
    <location>
        <begin position="2"/>
        <end position="40"/>
    </location>
</feature>
<protein>
    <submittedName>
        <fullName evidence="7">Cytochrome C-type protein</fullName>
    </submittedName>
</protein>
<dbReference type="AlphaFoldDB" id="A0A2X2WIR5"/>
<name>A0A2X2WIR5_CITKO</name>
<sequence length="216" mass="23719">MDAMDLDAQSADARKMHQMGIQEKQTCIDCHKGVAHFPPEITMDDSALKALEAQSASTPASAKTLYAVSNTALGDLATVYPATQMHVLKSTETSRLVEIRGSQMQGSEQVIYYAAGQRLILASLSEKGQQSLNILSDWKKDDYGNAWRDVALQGEWSGSALASREPMWDYARKLDNVYCAGCHAPIPAKHFTSMPGPLWRKGWGLVPTSVKTNWIS</sequence>
<organism evidence="7 8">
    <name type="scientific">Citrobacter koseri</name>
    <name type="common">Citrobacter diversus</name>
    <dbReference type="NCBI Taxonomy" id="545"/>
    <lineage>
        <taxon>Bacteria</taxon>
        <taxon>Pseudomonadati</taxon>
        <taxon>Pseudomonadota</taxon>
        <taxon>Gammaproteobacteria</taxon>
        <taxon>Enterobacterales</taxon>
        <taxon>Enterobacteriaceae</taxon>
        <taxon>Citrobacter</taxon>
    </lineage>
</organism>
<evidence type="ECO:0000313" key="7">
    <source>
        <dbReference type="EMBL" id="SQB40304.1"/>
    </source>
</evidence>
<evidence type="ECO:0000256" key="1">
    <source>
        <dbReference type="ARBA" id="ARBA00022448"/>
    </source>
</evidence>
<evidence type="ECO:0000256" key="5">
    <source>
        <dbReference type="ARBA" id="ARBA00023004"/>
    </source>
</evidence>
<dbReference type="InterPro" id="IPR005126">
    <property type="entry name" value="NapC/NirT_cyt_c_N"/>
</dbReference>
<accession>A0A2X2WIR5</accession>
<keyword evidence="3" id="KW-0479">Metal-binding</keyword>
<keyword evidence="5" id="KW-0408">Iron</keyword>
<evidence type="ECO:0000256" key="2">
    <source>
        <dbReference type="ARBA" id="ARBA00022617"/>
    </source>
</evidence>